<comment type="caution">
    <text evidence="1">The sequence shown here is derived from an EMBL/GenBank/DDBJ whole genome shotgun (WGS) entry which is preliminary data.</text>
</comment>
<dbReference type="EMBL" id="JACRWE010000001">
    <property type="protein sequence ID" value="MBC5995478.1"/>
    <property type="molecule type" value="Genomic_DNA"/>
</dbReference>
<protein>
    <submittedName>
        <fullName evidence="1">Uncharacterized protein</fullName>
    </submittedName>
</protein>
<reference evidence="1 2" key="1">
    <citation type="submission" date="2020-08" db="EMBL/GenBank/DDBJ databases">
        <authorList>
            <person name="Liu C."/>
            <person name="Sun Q."/>
        </authorList>
    </citation>
    <scope>NUCLEOTIDE SEQUENCE [LARGE SCALE GENOMIC DNA]</scope>
    <source>
        <strain evidence="1 2">NSJ-18</strain>
    </source>
</reference>
<evidence type="ECO:0000313" key="1">
    <source>
        <dbReference type="EMBL" id="MBC5995478.1"/>
    </source>
</evidence>
<dbReference type="RefSeq" id="WP_153925234.1">
    <property type="nucleotide sequence ID" value="NZ_JACRWE010000001.1"/>
</dbReference>
<proteinExistence type="predicted"/>
<accession>A0ABR7JKM5</accession>
<organism evidence="1 2">
    <name type="scientific">Romboutsia faecis</name>
    <dbReference type="NCBI Taxonomy" id="2764597"/>
    <lineage>
        <taxon>Bacteria</taxon>
        <taxon>Bacillati</taxon>
        <taxon>Bacillota</taxon>
        <taxon>Clostridia</taxon>
        <taxon>Peptostreptococcales</taxon>
        <taxon>Peptostreptococcaceae</taxon>
        <taxon>Romboutsia</taxon>
    </lineage>
</organism>
<gene>
    <name evidence="1" type="ORF">H8923_01780</name>
</gene>
<evidence type="ECO:0000313" key="2">
    <source>
        <dbReference type="Proteomes" id="UP000609849"/>
    </source>
</evidence>
<dbReference type="Proteomes" id="UP000609849">
    <property type="component" value="Unassembled WGS sequence"/>
</dbReference>
<keyword evidence="2" id="KW-1185">Reference proteome</keyword>
<name>A0ABR7JKM5_9FIRM</name>
<sequence>MKMLDRVSIKEVNYKSFSQYNDNKRENVIERVEVHASIDNIQNIRMIFNTDTVLTLDELKELVSKEIEDKCSEDINDNESIDEINVKMSFDASRYVNNSKFEKVSDSGEYDNKYTPIEKIKRIYESIFK</sequence>